<proteinExistence type="predicted"/>
<comment type="caution">
    <text evidence="1">The sequence shown here is derived from an EMBL/GenBank/DDBJ whole genome shotgun (WGS) entry which is preliminary data.</text>
</comment>
<protein>
    <submittedName>
        <fullName evidence="1">Uncharacterized protein</fullName>
    </submittedName>
</protein>
<evidence type="ECO:0000313" key="1">
    <source>
        <dbReference type="EMBL" id="KAL3497404.1"/>
    </source>
</evidence>
<sequence length="222" mass="24931">MCFCLLKNGVIKALLKLKKLSHFSEDVDLIDGRLVNLLRKQQGGTLWQHFQLPNVGCLCWFVNEVKESKLMILNSLTKVSNILGVSAQRRKLVRLTICSQITQYKIWTGALEEILTGLRSVIDYRIQEGPSKEIKMAQQIVATCLKSLNIAISYDPESTSGMRIAPKKVSKSDASHKWEDVLEMMIILTLLIARVSEGICFTFDKARVHEGRSVSNSGCFDG</sequence>
<name>A0ABD2XW83_9GENT</name>
<gene>
    <name evidence="1" type="ORF">ACH5RR_040136</name>
</gene>
<reference evidence="1 2" key="1">
    <citation type="submission" date="2024-11" db="EMBL/GenBank/DDBJ databases">
        <title>A near-complete genome assembly of Cinchona calisaya.</title>
        <authorList>
            <person name="Lian D.C."/>
            <person name="Zhao X.W."/>
            <person name="Wei L."/>
        </authorList>
    </citation>
    <scope>NUCLEOTIDE SEQUENCE [LARGE SCALE GENOMIC DNA]</scope>
    <source>
        <tissue evidence="1">Nenye</tissue>
    </source>
</reference>
<accession>A0ABD2XW83</accession>
<organism evidence="1 2">
    <name type="scientific">Cinchona calisaya</name>
    <dbReference type="NCBI Taxonomy" id="153742"/>
    <lineage>
        <taxon>Eukaryota</taxon>
        <taxon>Viridiplantae</taxon>
        <taxon>Streptophyta</taxon>
        <taxon>Embryophyta</taxon>
        <taxon>Tracheophyta</taxon>
        <taxon>Spermatophyta</taxon>
        <taxon>Magnoliopsida</taxon>
        <taxon>eudicotyledons</taxon>
        <taxon>Gunneridae</taxon>
        <taxon>Pentapetalae</taxon>
        <taxon>asterids</taxon>
        <taxon>lamiids</taxon>
        <taxon>Gentianales</taxon>
        <taxon>Rubiaceae</taxon>
        <taxon>Cinchonoideae</taxon>
        <taxon>Cinchoneae</taxon>
        <taxon>Cinchona</taxon>
    </lineage>
</organism>
<dbReference type="Proteomes" id="UP001630127">
    <property type="component" value="Unassembled WGS sequence"/>
</dbReference>
<dbReference type="AlphaFoldDB" id="A0ABD2XW83"/>
<dbReference type="EMBL" id="JBJUIK010000017">
    <property type="protein sequence ID" value="KAL3497404.1"/>
    <property type="molecule type" value="Genomic_DNA"/>
</dbReference>
<dbReference type="PANTHER" id="PTHR37763:SF1">
    <property type="entry name" value="EXOSOME COMPLEX EXONUCLEASE"/>
    <property type="match status" value="1"/>
</dbReference>
<dbReference type="PANTHER" id="PTHR37763">
    <property type="entry name" value="EXOSOME COMPLEX EXONUCLEASE"/>
    <property type="match status" value="1"/>
</dbReference>
<evidence type="ECO:0000313" key="2">
    <source>
        <dbReference type="Proteomes" id="UP001630127"/>
    </source>
</evidence>
<keyword evidence="2" id="KW-1185">Reference proteome</keyword>